<comment type="caution">
    <text evidence="2">The sequence shown here is derived from an EMBL/GenBank/DDBJ whole genome shotgun (WGS) entry which is preliminary data.</text>
</comment>
<proteinExistence type="predicted"/>
<accession>M0MHC6</accession>
<evidence type="ECO:0000256" key="1">
    <source>
        <dbReference type="SAM" id="MobiDB-lite"/>
    </source>
</evidence>
<name>M0MHC6_9EURY</name>
<dbReference type="AlphaFoldDB" id="M0MHC6"/>
<keyword evidence="3" id="KW-1185">Reference proteome</keyword>
<evidence type="ECO:0000313" key="3">
    <source>
        <dbReference type="Proteomes" id="UP000011607"/>
    </source>
</evidence>
<protein>
    <submittedName>
        <fullName evidence="2">Uncharacterized protein</fullName>
    </submittedName>
</protein>
<dbReference type="Proteomes" id="UP000011607">
    <property type="component" value="Unassembled WGS sequence"/>
</dbReference>
<dbReference type="STRING" id="1227454.C446_02567"/>
<sequence length="85" mass="10103">MMKLDIALELYKRSHWDPYSVSIDGLETFSSGHPDERCRELVAEVVEECDTIDYANRSETRIQLTSRSKPQDYIDELNERNDWYE</sequence>
<feature type="region of interest" description="Disordered" evidence="1">
    <location>
        <begin position="65"/>
        <end position="85"/>
    </location>
</feature>
<dbReference type="EMBL" id="AOMA01000021">
    <property type="protein sequence ID" value="EMA45132.1"/>
    <property type="molecule type" value="Genomic_DNA"/>
</dbReference>
<gene>
    <name evidence="2" type="ORF">C446_02567</name>
</gene>
<evidence type="ECO:0000313" key="2">
    <source>
        <dbReference type="EMBL" id="EMA45132.1"/>
    </source>
</evidence>
<reference evidence="2 3" key="1">
    <citation type="journal article" date="2014" name="PLoS Genet.">
        <title>Phylogenetically driven sequencing of extremely halophilic archaea reveals strategies for static and dynamic osmo-response.</title>
        <authorList>
            <person name="Becker E.A."/>
            <person name="Seitzer P.M."/>
            <person name="Tritt A."/>
            <person name="Larsen D."/>
            <person name="Krusor M."/>
            <person name="Yao A.I."/>
            <person name="Wu D."/>
            <person name="Madern D."/>
            <person name="Eisen J.A."/>
            <person name="Darling A.E."/>
            <person name="Facciotti M.T."/>
        </authorList>
    </citation>
    <scope>NUCLEOTIDE SEQUENCE [LARGE SCALE GENOMIC DNA]</scope>
    <source>
        <strain evidence="2 3">JCM 10879</strain>
    </source>
</reference>
<feature type="compositionally biased region" description="Basic and acidic residues" evidence="1">
    <location>
        <begin position="69"/>
        <end position="85"/>
    </location>
</feature>
<organism evidence="2 3">
    <name type="scientific">Halobiforma nitratireducens JCM 10879</name>
    <dbReference type="NCBI Taxonomy" id="1227454"/>
    <lineage>
        <taxon>Archaea</taxon>
        <taxon>Methanobacteriati</taxon>
        <taxon>Methanobacteriota</taxon>
        <taxon>Stenosarchaea group</taxon>
        <taxon>Halobacteria</taxon>
        <taxon>Halobacteriales</taxon>
        <taxon>Natrialbaceae</taxon>
        <taxon>Halobiforma</taxon>
    </lineage>
</organism>